<gene>
    <name evidence="2" type="ORF">COV41_01590</name>
</gene>
<dbReference type="Proteomes" id="UP000236846">
    <property type="component" value="Unassembled WGS sequence"/>
</dbReference>
<keyword evidence="1" id="KW-1133">Transmembrane helix</keyword>
<keyword evidence="1" id="KW-0812">Transmembrane</keyword>
<evidence type="ECO:0000256" key="1">
    <source>
        <dbReference type="SAM" id="Phobius"/>
    </source>
</evidence>
<evidence type="ECO:0000313" key="2">
    <source>
        <dbReference type="EMBL" id="PIR26373.1"/>
    </source>
</evidence>
<sequence>MEHQKTKYGFTQHHFYSAKSKSGAGFTLLEIMLAMGILVILAGISFVYVSYTEIKKQANDNKRIADITKLHLAVSDVYFRDSSSFMGNGQTVYVSLPDADAHCSSYTLPTLPNGWSYNCSSHANLQKSNGSGWLPIDFSPFHNQEQIPIDAMNDTHHFYAYIFSQTTGRWILTAALDSEKYLKQAAFTDGGIDDSRYEIGTDLRLWAYALHMVGYWKMDDANLTDLLGIHNGSVNGASVVPGKIGNALSFDGQNNYIQFDNLAVATTSGLFNTVEFWMYWNGQTDEIVIGWDEPYALSFDYDCFGFNVGQGNLFGVSFSALAHTWTYVAVVFYNGVPAAENSKIYINGIKQNLTSCHGSETPAKNATPTMFVADWGTGGGGNFSGLIDQLKVYSRELSAEEILALYNATK</sequence>
<dbReference type="SUPFAM" id="SSF54523">
    <property type="entry name" value="Pili subunits"/>
    <property type="match status" value="1"/>
</dbReference>
<dbReference type="InterPro" id="IPR045584">
    <property type="entry name" value="Pilin-like"/>
</dbReference>
<name>A0A2H0PWE5_9BACT</name>
<accession>A0A2H0PWE5</accession>
<proteinExistence type="predicted"/>
<organism evidence="2 3">
    <name type="scientific">Candidatus Brennerbacteria bacterium CG11_big_fil_rev_8_21_14_0_20_43_10</name>
    <dbReference type="NCBI Taxonomy" id="1974523"/>
    <lineage>
        <taxon>Bacteria</taxon>
        <taxon>Candidatus Brenneribacteriota</taxon>
    </lineage>
</organism>
<dbReference type="Gene3D" id="3.30.700.10">
    <property type="entry name" value="Glycoprotein, Type 4 Pilin"/>
    <property type="match status" value="1"/>
</dbReference>
<dbReference type="Gene3D" id="2.60.120.200">
    <property type="match status" value="1"/>
</dbReference>
<dbReference type="Pfam" id="PF13385">
    <property type="entry name" value="Laminin_G_3"/>
    <property type="match status" value="1"/>
</dbReference>
<dbReference type="SUPFAM" id="SSF49899">
    <property type="entry name" value="Concanavalin A-like lectins/glucanases"/>
    <property type="match status" value="1"/>
</dbReference>
<evidence type="ECO:0000313" key="3">
    <source>
        <dbReference type="Proteomes" id="UP000236846"/>
    </source>
</evidence>
<feature type="transmembrane region" description="Helical" evidence="1">
    <location>
        <begin position="28"/>
        <end position="51"/>
    </location>
</feature>
<dbReference type="AlphaFoldDB" id="A0A2H0PWE5"/>
<reference evidence="2 3" key="1">
    <citation type="submission" date="2017-09" db="EMBL/GenBank/DDBJ databases">
        <title>Depth-based differentiation of microbial function through sediment-hosted aquifers and enrichment of novel symbionts in the deep terrestrial subsurface.</title>
        <authorList>
            <person name="Probst A.J."/>
            <person name="Ladd B."/>
            <person name="Jarett J.K."/>
            <person name="Geller-Mcgrath D.E."/>
            <person name="Sieber C.M."/>
            <person name="Emerson J.B."/>
            <person name="Anantharaman K."/>
            <person name="Thomas B.C."/>
            <person name="Malmstrom R."/>
            <person name="Stieglmeier M."/>
            <person name="Klingl A."/>
            <person name="Woyke T."/>
            <person name="Ryan C.M."/>
            <person name="Banfield J.F."/>
        </authorList>
    </citation>
    <scope>NUCLEOTIDE SEQUENCE [LARGE SCALE GENOMIC DNA]</scope>
    <source>
        <strain evidence="2">CG11_big_fil_rev_8_21_14_0_20_43_10</strain>
    </source>
</reference>
<keyword evidence="1" id="KW-0472">Membrane</keyword>
<dbReference type="InterPro" id="IPR013320">
    <property type="entry name" value="ConA-like_dom_sf"/>
</dbReference>
<protein>
    <recommendedName>
        <fullName evidence="4">LamG-like jellyroll fold domain-containing protein</fullName>
    </recommendedName>
</protein>
<dbReference type="Pfam" id="PF07963">
    <property type="entry name" value="N_methyl"/>
    <property type="match status" value="1"/>
</dbReference>
<dbReference type="EMBL" id="PCXE01000028">
    <property type="protein sequence ID" value="PIR26373.1"/>
    <property type="molecule type" value="Genomic_DNA"/>
</dbReference>
<dbReference type="NCBIfam" id="TIGR02532">
    <property type="entry name" value="IV_pilin_GFxxxE"/>
    <property type="match status" value="1"/>
</dbReference>
<dbReference type="InterPro" id="IPR012902">
    <property type="entry name" value="N_methyl_site"/>
</dbReference>
<comment type="caution">
    <text evidence="2">The sequence shown here is derived from an EMBL/GenBank/DDBJ whole genome shotgun (WGS) entry which is preliminary data.</text>
</comment>
<evidence type="ECO:0008006" key="4">
    <source>
        <dbReference type="Google" id="ProtNLM"/>
    </source>
</evidence>